<dbReference type="PANTHER" id="PTHR40130:SF1">
    <property type="entry name" value="SPINDLE POLE BODY-ASSOCIATED PROTEIN CUT12 DOMAIN-CONTAINING PROTEIN"/>
    <property type="match status" value="1"/>
</dbReference>
<gene>
    <name evidence="3" type="ORF">EJ03DRAFT_273797</name>
</gene>
<feature type="region of interest" description="Disordered" evidence="2">
    <location>
        <begin position="136"/>
        <end position="194"/>
    </location>
</feature>
<feature type="region of interest" description="Disordered" evidence="2">
    <location>
        <begin position="96"/>
        <end position="116"/>
    </location>
</feature>
<reference evidence="3" key="1">
    <citation type="journal article" date="2020" name="Stud. Mycol.">
        <title>101 Dothideomycetes genomes: a test case for predicting lifestyles and emergence of pathogens.</title>
        <authorList>
            <person name="Haridas S."/>
            <person name="Albert R."/>
            <person name="Binder M."/>
            <person name="Bloem J."/>
            <person name="Labutti K."/>
            <person name="Salamov A."/>
            <person name="Andreopoulos B."/>
            <person name="Baker S."/>
            <person name="Barry K."/>
            <person name="Bills G."/>
            <person name="Bluhm B."/>
            <person name="Cannon C."/>
            <person name="Castanera R."/>
            <person name="Culley D."/>
            <person name="Daum C."/>
            <person name="Ezra D."/>
            <person name="Gonzalez J."/>
            <person name="Henrissat B."/>
            <person name="Kuo A."/>
            <person name="Liang C."/>
            <person name="Lipzen A."/>
            <person name="Lutzoni F."/>
            <person name="Magnuson J."/>
            <person name="Mondo S."/>
            <person name="Nolan M."/>
            <person name="Ohm R."/>
            <person name="Pangilinan J."/>
            <person name="Park H.-J."/>
            <person name="Ramirez L."/>
            <person name="Alfaro M."/>
            <person name="Sun H."/>
            <person name="Tritt A."/>
            <person name="Yoshinaga Y."/>
            <person name="Zwiers L.-H."/>
            <person name="Turgeon B."/>
            <person name="Goodwin S."/>
            <person name="Spatafora J."/>
            <person name="Crous P."/>
            <person name="Grigoriev I."/>
        </authorList>
    </citation>
    <scope>NUCLEOTIDE SEQUENCE</scope>
    <source>
        <strain evidence="3">CBS 116005</strain>
    </source>
</reference>
<evidence type="ECO:0000313" key="4">
    <source>
        <dbReference type="Proteomes" id="UP000799436"/>
    </source>
</evidence>
<proteinExistence type="predicted"/>
<evidence type="ECO:0000256" key="2">
    <source>
        <dbReference type="SAM" id="MobiDB-lite"/>
    </source>
</evidence>
<keyword evidence="1" id="KW-0175">Coiled coil</keyword>
<organism evidence="3 4">
    <name type="scientific">Teratosphaeria nubilosa</name>
    <dbReference type="NCBI Taxonomy" id="161662"/>
    <lineage>
        <taxon>Eukaryota</taxon>
        <taxon>Fungi</taxon>
        <taxon>Dikarya</taxon>
        <taxon>Ascomycota</taxon>
        <taxon>Pezizomycotina</taxon>
        <taxon>Dothideomycetes</taxon>
        <taxon>Dothideomycetidae</taxon>
        <taxon>Mycosphaerellales</taxon>
        <taxon>Teratosphaeriaceae</taxon>
        <taxon>Teratosphaeria</taxon>
    </lineage>
</organism>
<dbReference type="OrthoDB" id="3197614at2759"/>
<dbReference type="Proteomes" id="UP000799436">
    <property type="component" value="Unassembled WGS sequence"/>
</dbReference>
<dbReference type="AlphaFoldDB" id="A0A6G1L8R2"/>
<dbReference type="PANTHER" id="PTHR40130">
    <property type="entry name" value="EXPRESSED PROTEIN"/>
    <property type="match status" value="1"/>
</dbReference>
<name>A0A6G1L8R2_9PEZI</name>
<sequence length="310" mass="33374">MSASKIPPAVVESQTTLQAQAAKAKKAEEDDKFARFYNNITTGTMSKLSSALAYAGLPLTAEDVKESTPPAKGVSTVRATDGPNVKRIFSKAALEAVEEDNRSRGKPGQFGPAESFYVVPSTGMTQSFAQIAKRQSGLGDLAEEDEGDFVDAREAQAPPSPKHHRSSSSAQKSRRSSSAQQTQEEMELENATMKETLSHMAERLRQFEMHAQDANMAALTQSVASVRATGAGDAERIKLLEQEAGRRAEEYQKLEALAMKQEKQLKLYKVKYDGLKEGAKAKQKAKEAELAAAKAGGGAQITADDMMSGV</sequence>
<protein>
    <submittedName>
        <fullName evidence="3">Uncharacterized protein</fullName>
    </submittedName>
</protein>
<accession>A0A6G1L8R2</accession>
<evidence type="ECO:0000256" key="1">
    <source>
        <dbReference type="SAM" id="Coils"/>
    </source>
</evidence>
<feature type="compositionally biased region" description="Low complexity" evidence="2">
    <location>
        <begin position="167"/>
        <end position="181"/>
    </location>
</feature>
<feature type="coiled-coil region" evidence="1">
    <location>
        <begin position="237"/>
        <end position="271"/>
    </location>
</feature>
<keyword evidence="4" id="KW-1185">Reference proteome</keyword>
<evidence type="ECO:0000313" key="3">
    <source>
        <dbReference type="EMBL" id="KAF2768634.1"/>
    </source>
</evidence>
<dbReference type="EMBL" id="ML995842">
    <property type="protein sequence ID" value="KAF2768634.1"/>
    <property type="molecule type" value="Genomic_DNA"/>
</dbReference>